<feature type="transmembrane region" description="Helical" evidence="8">
    <location>
        <begin position="312"/>
        <end position="329"/>
    </location>
</feature>
<dbReference type="InterPro" id="IPR037294">
    <property type="entry name" value="ABC_BtuC-like"/>
</dbReference>
<feature type="transmembrane region" description="Helical" evidence="8">
    <location>
        <begin position="117"/>
        <end position="138"/>
    </location>
</feature>
<evidence type="ECO:0000256" key="1">
    <source>
        <dbReference type="ARBA" id="ARBA00004651"/>
    </source>
</evidence>
<protein>
    <submittedName>
        <fullName evidence="9">Iron ABC transporter permease</fullName>
    </submittedName>
</protein>
<keyword evidence="7 8" id="KW-0472">Membrane</keyword>
<sequence length="336" mass="35761">MKKRTVKFGILLSALIIGGIAAFVCAFFIGSSGFSVAEFGRIIDGSASQTVYNIFLNIRLPRAVGAFLVGAALAVSGCCLQGVFKNPMADSFVLGVSSGAALGATVAMTFLTGMSLFGAGTTAVFSFAGALVAVFIVYNISRIRGKVSTFSLLLSGFSMSALFSAIIYLIMLLNRDKMENVVMWNMGSLANMTWDKIWVALPVILLCSALLMFHAKPLNIMLNGDEVSQSLGVDTHKTRRNMLILTSLLSAVAVSISGIIGFVGLMVPHLLRMIAGPDNKKLMPLCFVGGGMYLLICDVIARVILNGQEMPVGIVTSIFGVPFFIFLLRRGNRGGI</sequence>
<evidence type="ECO:0000256" key="6">
    <source>
        <dbReference type="ARBA" id="ARBA00022989"/>
    </source>
</evidence>
<dbReference type="InterPro" id="IPR000522">
    <property type="entry name" value="ABC_transptr_permease_BtuC"/>
</dbReference>
<dbReference type="RefSeq" id="WP_079546974.1">
    <property type="nucleotide sequence ID" value="NZ_CP117826.1"/>
</dbReference>
<comment type="similarity">
    <text evidence="2">Belongs to the binding-protein-dependent transport system permease family. FecCD subfamily.</text>
</comment>
<reference evidence="9" key="1">
    <citation type="submission" date="2023-02" db="EMBL/GenBank/DDBJ databases">
        <title>Gut commensal Christensenella minuta modulates host metabolism via a new class of secondary bile acids.</title>
        <authorList>
            <person name="Liu C."/>
        </authorList>
    </citation>
    <scope>NUCLEOTIDE SEQUENCE</scope>
    <source>
        <strain evidence="9">CA70</strain>
    </source>
</reference>
<dbReference type="Gene3D" id="1.10.3470.10">
    <property type="entry name" value="ABC transporter involved in vitamin B12 uptake, BtuC"/>
    <property type="match status" value="1"/>
</dbReference>
<dbReference type="GO" id="GO:0022857">
    <property type="term" value="F:transmembrane transporter activity"/>
    <property type="evidence" value="ECO:0007669"/>
    <property type="project" value="InterPro"/>
</dbReference>
<feature type="transmembrane region" description="Helical" evidence="8">
    <location>
        <begin position="150"/>
        <end position="173"/>
    </location>
</feature>
<keyword evidence="4" id="KW-1003">Cell membrane</keyword>
<dbReference type="PANTHER" id="PTHR30472:SF25">
    <property type="entry name" value="ABC TRANSPORTER PERMEASE PROTEIN MJ0876-RELATED"/>
    <property type="match status" value="1"/>
</dbReference>
<proteinExistence type="inferred from homology"/>
<evidence type="ECO:0000256" key="7">
    <source>
        <dbReference type="ARBA" id="ARBA00023136"/>
    </source>
</evidence>
<evidence type="ECO:0000256" key="8">
    <source>
        <dbReference type="SAM" id="Phobius"/>
    </source>
</evidence>
<evidence type="ECO:0000256" key="4">
    <source>
        <dbReference type="ARBA" id="ARBA00022475"/>
    </source>
</evidence>
<evidence type="ECO:0000313" key="9">
    <source>
        <dbReference type="EMBL" id="XCC63175.1"/>
    </source>
</evidence>
<feature type="transmembrane region" description="Helical" evidence="8">
    <location>
        <begin position="63"/>
        <end position="84"/>
    </location>
</feature>
<comment type="subcellular location">
    <subcellularLocation>
        <location evidence="1">Cell membrane</location>
        <topology evidence="1">Multi-pass membrane protein</topology>
    </subcellularLocation>
</comment>
<feature type="transmembrane region" description="Helical" evidence="8">
    <location>
        <begin position="91"/>
        <end position="111"/>
    </location>
</feature>
<accession>A0AAU8ABK0</accession>
<keyword evidence="6 8" id="KW-1133">Transmembrane helix</keyword>
<evidence type="ECO:0000256" key="2">
    <source>
        <dbReference type="ARBA" id="ARBA00007935"/>
    </source>
</evidence>
<dbReference type="SUPFAM" id="SSF81345">
    <property type="entry name" value="ABC transporter involved in vitamin B12 uptake, BtuC"/>
    <property type="match status" value="1"/>
</dbReference>
<evidence type="ECO:0000256" key="5">
    <source>
        <dbReference type="ARBA" id="ARBA00022692"/>
    </source>
</evidence>
<organism evidence="9">
    <name type="scientific">Christensenella massiliensis</name>
    <dbReference type="NCBI Taxonomy" id="1805714"/>
    <lineage>
        <taxon>Bacteria</taxon>
        <taxon>Bacillati</taxon>
        <taxon>Bacillota</taxon>
        <taxon>Clostridia</taxon>
        <taxon>Christensenellales</taxon>
        <taxon>Christensenellaceae</taxon>
        <taxon>Christensenella</taxon>
    </lineage>
</organism>
<dbReference type="EMBL" id="CP117826">
    <property type="protein sequence ID" value="XCC63175.1"/>
    <property type="molecule type" value="Genomic_DNA"/>
</dbReference>
<dbReference type="FunFam" id="1.10.3470.10:FF:000001">
    <property type="entry name" value="Vitamin B12 ABC transporter permease BtuC"/>
    <property type="match status" value="1"/>
</dbReference>
<dbReference type="PANTHER" id="PTHR30472">
    <property type="entry name" value="FERRIC ENTEROBACTIN TRANSPORT SYSTEM PERMEASE PROTEIN"/>
    <property type="match status" value="1"/>
</dbReference>
<dbReference type="GO" id="GO:0005886">
    <property type="term" value="C:plasma membrane"/>
    <property type="evidence" value="ECO:0007669"/>
    <property type="project" value="UniProtKB-SubCell"/>
</dbReference>
<evidence type="ECO:0000256" key="3">
    <source>
        <dbReference type="ARBA" id="ARBA00022448"/>
    </source>
</evidence>
<dbReference type="AlphaFoldDB" id="A0AAU8ABK0"/>
<feature type="transmembrane region" description="Helical" evidence="8">
    <location>
        <begin position="282"/>
        <end position="305"/>
    </location>
</feature>
<keyword evidence="3" id="KW-0813">Transport</keyword>
<gene>
    <name evidence="9" type="ORF">PUP29_04475</name>
</gene>
<feature type="transmembrane region" description="Helical" evidence="8">
    <location>
        <begin position="193"/>
        <end position="213"/>
    </location>
</feature>
<dbReference type="Pfam" id="PF01032">
    <property type="entry name" value="FecCD"/>
    <property type="match status" value="1"/>
</dbReference>
<feature type="transmembrane region" description="Helical" evidence="8">
    <location>
        <begin position="9"/>
        <end position="29"/>
    </location>
</feature>
<feature type="transmembrane region" description="Helical" evidence="8">
    <location>
        <begin position="243"/>
        <end position="270"/>
    </location>
</feature>
<keyword evidence="5 8" id="KW-0812">Transmembrane</keyword>
<dbReference type="CDD" id="cd06550">
    <property type="entry name" value="TM_ABC_iron-siderophores_like"/>
    <property type="match status" value="1"/>
</dbReference>
<name>A0AAU8ABK0_9FIRM</name>